<keyword evidence="4 6" id="KW-1133">Transmembrane helix</keyword>
<evidence type="ECO:0000256" key="4">
    <source>
        <dbReference type="ARBA" id="ARBA00022989"/>
    </source>
</evidence>
<keyword evidence="9" id="KW-1185">Reference proteome</keyword>
<feature type="transmembrane region" description="Helical" evidence="6">
    <location>
        <begin position="249"/>
        <end position="273"/>
    </location>
</feature>
<comment type="subcellular location">
    <subcellularLocation>
        <location evidence="1">Cell membrane</location>
        <topology evidence="1">Multi-pass membrane protein</topology>
    </subcellularLocation>
</comment>
<evidence type="ECO:0000313" key="9">
    <source>
        <dbReference type="Proteomes" id="UP000001431"/>
    </source>
</evidence>
<dbReference type="RefSeq" id="WP_011849337.1">
    <property type="nucleotide sequence ID" value="NC_009073.1"/>
</dbReference>
<evidence type="ECO:0000313" key="8">
    <source>
        <dbReference type="EMBL" id="ABO08079.1"/>
    </source>
</evidence>
<feature type="transmembrane region" description="Helical" evidence="6">
    <location>
        <begin position="300"/>
        <end position="324"/>
    </location>
</feature>
<keyword evidence="3 6" id="KW-0812">Transmembrane</keyword>
<accession>A3MTW2</accession>
<dbReference type="PANTHER" id="PTHR43738:SF2">
    <property type="entry name" value="ABC TRANSPORTER PERMEASE"/>
    <property type="match status" value="1"/>
</dbReference>
<evidence type="ECO:0000256" key="2">
    <source>
        <dbReference type="ARBA" id="ARBA00022475"/>
    </source>
</evidence>
<dbReference type="HOGENOM" id="CLU_000604_8_0_2"/>
<gene>
    <name evidence="8" type="ordered locus">Pcal_0653</name>
</gene>
<dbReference type="eggNOG" id="arCOG02312">
    <property type="taxonomic scope" value="Archaea"/>
</dbReference>
<dbReference type="InterPro" id="IPR051125">
    <property type="entry name" value="ABC-4/HrtB_transporter"/>
</dbReference>
<protein>
    <recommendedName>
        <fullName evidence="7">ABC3 transporter permease C-terminal domain-containing protein</fullName>
    </recommendedName>
</protein>
<dbReference type="InterPro" id="IPR003838">
    <property type="entry name" value="ABC3_permease_C"/>
</dbReference>
<keyword evidence="2" id="KW-1003">Cell membrane</keyword>
<evidence type="ECO:0000256" key="1">
    <source>
        <dbReference type="ARBA" id="ARBA00004651"/>
    </source>
</evidence>
<dbReference type="OrthoDB" id="11469at2157"/>
<dbReference type="GeneID" id="4908716"/>
<reference evidence="8" key="1">
    <citation type="submission" date="2007-02" db="EMBL/GenBank/DDBJ databases">
        <title>Complete sequence of Pyrobaculum calidifontis JCM 11548.</title>
        <authorList>
            <consortium name="US DOE Joint Genome Institute"/>
            <person name="Copeland A."/>
            <person name="Lucas S."/>
            <person name="Lapidus A."/>
            <person name="Barry K."/>
            <person name="Glavina del Rio T."/>
            <person name="Dalin E."/>
            <person name="Tice H."/>
            <person name="Pitluck S."/>
            <person name="Chain P."/>
            <person name="Malfatti S."/>
            <person name="Shin M."/>
            <person name="Vergez L."/>
            <person name="Schmutz J."/>
            <person name="Larimer F."/>
            <person name="Land M."/>
            <person name="Hauser L."/>
            <person name="Kyrpides N."/>
            <person name="Mikhailova N."/>
            <person name="Cozen A.E."/>
            <person name="Fitz-Gibbon S.T."/>
            <person name="House C.H."/>
            <person name="Saltikov C."/>
            <person name="Lowe T.M."/>
            <person name="Richardson P."/>
        </authorList>
    </citation>
    <scope>NUCLEOTIDE SEQUENCE [LARGE SCALE GENOMIC DNA]</scope>
    <source>
        <strain evidence="8">JCM 11548</strain>
    </source>
</reference>
<dbReference type="STRING" id="410359.Pcal_0653"/>
<sequence length="407" mass="42682">MYAEMLRLAWQALWERKGRTIGAIVGIVIAFTALSYALLTGQTFKDYTTRFFTSNFGANTLFVTGSQFTDADVGVLAGIQGVDAVVPLASTRGVVRVPGSNSPIPVTVYGVNPADLQRVLPSTALYDGTMFVGSNFALVGYYVAFDRSTGQQRVLVGSPLSLSVGRRSTTIAASGILATGSVGFFDTSRGVIMDLSTFRQLTGITSYNVVIVLARDPSLVDSVANEIRANYPNVDVISPQAILQTVNTYLTAFQLFMGMLAGVSTVITALWLYDTMSINVVQRTKEIGIMRAVGFKRRHITLMFLGEALIIAAIGVAIGAILLIPVSQAGLSLLFGNGATSAGGGQRGAPGGPPGFGGGAFQISSLVLDPVILAGTAALVVAVNLLGALVPAVRGSRIDLVQALKYE</sequence>
<feature type="transmembrane region" description="Helical" evidence="6">
    <location>
        <begin position="21"/>
        <end position="39"/>
    </location>
</feature>
<name>A3MTW2_PYRCJ</name>
<feature type="domain" description="ABC3 transporter permease C-terminal" evidence="7">
    <location>
        <begin position="259"/>
        <end position="330"/>
    </location>
</feature>
<evidence type="ECO:0000256" key="5">
    <source>
        <dbReference type="ARBA" id="ARBA00023136"/>
    </source>
</evidence>
<proteinExistence type="predicted"/>
<keyword evidence="5 6" id="KW-0472">Membrane</keyword>
<dbReference type="PANTHER" id="PTHR43738">
    <property type="entry name" value="ABC TRANSPORTER, MEMBRANE PROTEIN"/>
    <property type="match status" value="1"/>
</dbReference>
<evidence type="ECO:0000256" key="3">
    <source>
        <dbReference type="ARBA" id="ARBA00022692"/>
    </source>
</evidence>
<dbReference type="Pfam" id="PF02687">
    <property type="entry name" value="FtsX"/>
    <property type="match status" value="1"/>
</dbReference>
<dbReference type="GO" id="GO:0005886">
    <property type="term" value="C:plasma membrane"/>
    <property type="evidence" value="ECO:0007669"/>
    <property type="project" value="UniProtKB-SubCell"/>
</dbReference>
<evidence type="ECO:0000256" key="6">
    <source>
        <dbReference type="SAM" id="Phobius"/>
    </source>
</evidence>
<feature type="transmembrane region" description="Helical" evidence="6">
    <location>
        <begin position="371"/>
        <end position="393"/>
    </location>
</feature>
<dbReference type="AlphaFoldDB" id="A3MTW2"/>
<organism evidence="8 9">
    <name type="scientific">Pyrobaculum calidifontis (strain DSM 21063 / JCM 11548 / VA1)</name>
    <dbReference type="NCBI Taxonomy" id="410359"/>
    <lineage>
        <taxon>Archaea</taxon>
        <taxon>Thermoproteota</taxon>
        <taxon>Thermoprotei</taxon>
        <taxon>Thermoproteales</taxon>
        <taxon>Thermoproteaceae</taxon>
        <taxon>Pyrobaculum</taxon>
    </lineage>
</organism>
<dbReference type="EMBL" id="CP000561">
    <property type="protein sequence ID" value="ABO08079.1"/>
    <property type="molecule type" value="Genomic_DNA"/>
</dbReference>
<dbReference type="KEGG" id="pcl:Pcal_0653"/>
<evidence type="ECO:0000259" key="7">
    <source>
        <dbReference type="Pfam" id="PF02687"/>
    </source>
</evidence>
<dbReference type="Proteomes" id="UP000001431">
    <property type="component" value="Chromosome"/>
</dbReference>